<protein>
    <submittedName>
        <fullName evidence="3">Uncharacterized protein</fullName>
    </submittedName>
</protein>
<evidence type="ECO:0000256" key="1">
    <source>
        <dbReference type="SAM" id="MobiDB-lite"/>
    </source>
</evidence>
<evidence type="ECO:0000313" key="3">
    <source>
        <dbReference type="EMBL" id="KAF2154692.1"/>
    </source>
</evidence>
<dbReference type="AlphaFoldDB" id="A0A9P4MIV6"/>
<feature type="compositionally biased region" description="Basic and acidic residues" evidence="1">
    <location>
        <begin position="45"/>
        <end position="89"/>
    </location>
</feature>
<proteinExistence type="predicted"/>
<comment type="caution">
    <text evidence="3">The sequence shown here is derived from an EMBL/GenBank/DDBJ whole genome shotgun (WGS) entry which is preliminary data.</text>
</comment>
<keyword evidence="4" id="KW-1185">Reference proteome</keyword>
<gene>
    <name evidence="3" type="ORF">K461DRAFT_100324</name>
</gene>
<keyword evidence="2" id="KW-0472">Membrane</keyword>
<feature type="region of interest" description="Disordered" evidence="1">
    <location>
        <begin position="41"/>
        <end position="101"/>
    </location>
</feature>
<name>A0A9P4MIV6_9PEZI</name>
<dbReference type="EMBL" id="ML996083">
    <property type="protein sequence ID" value="KAF2154692.1"/>
    <property type="molecule type" value="Genomic_DNA"/>
</dbReference>
<evidence type="ECO:0000313" key="4">
    <source>
        <dbReference type="Proteomes" id="UP000799439"/>
    </source>
</evidence>
<accession>A0A9P4MIV6</accession>
<keyword evidence="2" id="KW-0812">Transmembrane</keyword>
<organism evidence="3 4">
    <name type="scientific">Myriangium duriaei CBS 260.36</name>
    <dbReference type="NCBI Taxonomy" id="1168546"/>
    <lineage>
        <taxon>Eukaryota</taxon>
        <taxon>Fungi</taxon>
        <taxon>Dikarya</taxon>
        <taxon>Ascomycota</taxon>
        <taxon>Pezizomycotina</taxon>
        <taxon>Dothideomycetes</taxon>
        <taxon>Dothideomycetidae</taxon>
        <taxon>Myriangiales</taxon>
        <taxon>Myriangiaceae</taxon>
        <taxon>Myriangium</taxon>
    </lineage>
</organism>
<keyword evidence="2" id="KW-1133">Transmembrane helix</keyword>
<evidence type="ECO:0000256" key="2">
    <source>
        <dbReference type="SAM" id="Phobius"/>
    </source>
</evidence>
<feature type="transmembrane region" description="Helical" evidence="2">
    <location>
        <begin position="109"/>
        <end position="130"/>
    </location>
</feature>
<sequence length="132" mass="14885">MRVRNQQNQGHNSRLHPHYGASPFRKSCSFICDYKQKMTALSDSSTKEKNQNHKHGNHDTRNDVYDTFKSTKLDNQKETHGRDGIERNLPRPVPCLSASSTRTTTRPPALPACLLACLLCILLPLIEAFLGP</sequence>
<reference evidence="3" key="1">
    <citation type="journal article" date="2020" name="Stud. Mycol.">
        <title>101 Dothideomycetes genomes: a test case for predicting lifestyles and emergence of pathogens.</title>
        <authorList>
            <person name="Haridas S."/>
            <person name="Albert R."/>
            <person name="Binder M."/>
            <person name="Bloem J."/>
            <person name="Labutti K."/>
            <person name="Salamov A."/>
            <person name="Andreopoulos B."/>
            <person name="Baker S."/>
            <person name="Barry K."/>
            <person name="Bills G."/>
            <person name="Bluhm B."/>
            <person name="Cannon C."/>
            <person name="Castanera R."/>
            <person name="Culley D."/>
            <person name="Daum C."/>
            <person name="Ezra D."/>
            <person name="Gonzalez J."/>
            <person name="Henrissat B."/>
            <person name="Kuo A."/>
            <person name="Liang C."/>
            <person name="Lipzen A."/>
            <person name="Lutzoni F."/>
            <person name="Magnuson J."/>
            <person name="Mondo S."/>
            <person name="Nolan M."/>
            <person name="Ohm R."/>
            <person name="Pangilinan J."/>
            <person name="Park H.-J."/>
            <person name="Ramirez L."/>
            <person name="Alfaro M."/>
            <person name="Sun H."/>
            <person name="Tritt A."/>
            <person name="Yoshinaga Y."/>
            <person name="Zwiers L.-H."/>
            <person name="Turgeon B."/>
            <person name="Goodwin S."/>
            <person name="Spatafora J."/>
            <person name="Crous P."/>
            <person name="Grigoriev I."/>
        </authorList>
    </citation>
    <scope>NUCLEOTIDE SEQUENCE</scope>
    <source>
        <strain evidence="3">CBS 260.36</strain>
    </source>
</reference>
<dbReference type="Proteomes" id="UP000799439">
    <property type="component" value="Unassembled WGS sequence"/>
</dbReference>